<name>A0A0G4IC96_9ALVE</name>
<dbReference type="GO" id="GO:0006620">
    <property type="term" value="P:post-translational protein targeting to endoplasmic reticulum membrane"/>
    <property type="evidence" value="ECO:0007669"/>
    <property type="project" value="TreeGrafter"/>
</dbReference>
<dbReference type="EMBL" id="CDMZ01005808">
    <property type="protein sequence ID" value="CEM54681.1"/>
    <property type="molecule type" value="Genomic_DNA"/>
</dbReference>
<gene>
    <name evidence="3" type="ORF">Cvel_12974</name>
</gene>
<dbReference type="SMART" id="SM00028">
    <property type="entry name" value="TPR"/>
    <property type="match status" value="2"/>
</dbReference>
<accession>A0A0G4IC96</accession>
<dbReference type="GO" id="GO:0072380">
    <property type="term" value="C:TRC complex"/>
    <property type="evidence" value="ECO:0007669"/>
    <property type="project" value="TreeGrafter"/>
</dbReference>
<evidence type="ECO:0000256" key="1">
    <source>
        <dbReference type="ARBA" id="ARBA00022737"/>
    </source>
</evidence>
<reference evidence="3" key="1">
    <citation type="submission" date="2014-11" db="EMBL/GenBank/DDBJ databases">
        <authorList>
            <person name="Otto D Thomas"/>
            <person name="Naeem Raeece"/>
        </authorList>
    </citation>
    <scope>NUCLEOTIDE SEQUENCE</scope>
</reference>
<proteinExistence type="predicted"/>
<dbReference type="InterPro" id="IPR019734">
    <property type="entry name" value="TPR_rpt"/>
</dbReference>
<dbReference type="InterPro" id="IPR036770">
    <property type="entry name" value="Ankyrin_rpt-contain_sf"/>
</dbReference>
<keyword evidence="2" id="KW-0802">TPR repeat</keyword>
<dbReference type="InterPro" id="IPR011990">
    <property type="entry name" value="TPR-like_helical_dom_sf"/>
</dbReference>
<dbReference type="SUPFAM" id="SSF48403">
    <property type="entry name" value="Ankyrin repeat"/>
    <property type="match status" value="1"/>
</dbReference>
<dbReference type="PANTHER" id="PTHR45831:SF2">
    <property type="entry name" value="LD24721P"/>
    <property type="match status" value="1"/>
</dbReference>
<dbReference type="Gene3D" id="1.25.40.20">
    <property type="entry name" value="Ankyrin repeat-containing domain"/>
    <property type="match status" value="1"/>
</dbReference>
<dbReference type="PANTHER" id="PTHR45831">
    <property type="entry name" value="LD24721P"/>
    <property type="match status" value="1"/>
</dbReference>
<dbReference type="SUPFAM" id="SSF48452">
    <property type="entry name" value="TPR-like"/>
    <property type="match status" value="1"/>
</dbReference>
<dbReference type="AlphaFoldDB" id="A0A0G4IC96"/>
<evidence type="ECO:0000256" key="2">
    <source>
        <dbReference type="ARBA" id="ARBA00022803"/>
    </source>
</evidence>
<dbReference type="GO" id="GO:0060090">
    <property type="term" value="F:molecular adaptor activity"/>
    <property type="evidence" value="ECO:0007669"/>
    <property type="project" value="TreeGrafter"/>
</dbReference>
<organism evidence="3">
    <name type="scientific">Chromera velia CCMP2878</name>
    <dbReference type="NCBI Taxonomy" id="1169474"/>
    <lineage>
        <taxon>Eukaryota</taxon>
        <taxon>Sar</taxon>
        <taxon>Alveolata</taxon>
        <taxon>Colpodellida</taxon>
        <taxon>Chromeraceae</taxon>
        <taxon>Chromera</taxon>
    </lineage>
</organism>
<dbReference type="Gene3D" id="1.25.40.10">
    <property type="entry name" value="Tetratricopeptide repeat domain"/>
    <property type="match status" value="1"/>
</dbReference>
<dbReference type="VEuPathDB" id="CryptoDB:Cvel_12974"/>
<dbReference type="InterPro" id="IPR047150">
    <property type="entry name" value="SGT"/>
</dbReference>
<sequence>MNFDQFVQAMGVPGVPSSDQKGEPDNLHAYWGSNKAAKKVHQIAALGSNRELELLLNDPKYSKTVKSLDGDGYGIIHYLAMTAPKDDAVVETLAAAGLDVNQRTSRFKETALILSVMYGTASVLERLAKDNVKKGWTGYGSRDPKTAKRVLELIETAASKRKDPTFEDGERVADRLRVQGSDAYLAGKFRKAINVYTQSLEAFEDFRCFCNRALCHMKEGNLEEAVDDACKATKLNPTFEKAHVRKALGRALTRDLPRAKMTAKAGLKHCPESEKLRLLTDELDALGVGMELDC</sequence>
<evidence type="ECO:0000313" key="3">
    <source>
        <dbReference type="EMBL" id="CEM54681.1"/>
    </source>
</evidence>
<dbReference type="GO" id="GO:0016020">
    <property type="term" value="C:membrane"/>
    <property type="evidence" value="ECO:0007669"/>
    <property type="project" value="TreeGrafter"/>
</dbReference>
<dbReference type="PhylomeDB" id="A0A0G4IC96"/>
<protein>
    <submittedName>
        <fullName evidence="3">Uncharacterized protein</fullName>
    </submittedName>
</protein>
<keyword evidence="1" id="KW-0677">Repeat</keyword>